<name>A0A367KNY6_RHIST</name>
<evidence type="ECO:0000256" key="1">
    <source>
        <dbReference type="ARBA" id="ARBA00004127"/>
    </source>
</evidence>
<gene>
    <name evidence="8" type="primary">PEX30_2</name>
    <name evidence="8" type="ORF">CU098_004994</name>
</gene>
<keyword evidence="9" id="KW-1185">Reference proteome</keyword>
<dbReference type="GO" id="GO:0007031">
    <property type="term" value="P:peroxisome organization"/>
    <property type="evidence" value="ECO:0007669"/>
    <property type="project" value="TreeGrafter"/>
</dbReference>
<feature type="transmembrane region" description="Helical" evidence="6">
    <location>
        <begin position="80"/>
        <end position="102"/>
    </location>
</feature>
<protein>
    <submittedName>
        <fullName evidence="8">Peroxisome-protein</fullName>
    </submittedName>
</protein>
<dbReference type="EMBL" id="PJQM01000877">
    <property type="protein sequence ID" value="RCI03840.1"/>
    <property type="molecule type" value="Genomic_DNA"/>
</dbReference>
<organism evidence="8 9">
    <name type="scientific">Rhizopus stolonifer</name>
    <name type="common">Rhizopus nigricans</name>
    <dbReference type="NCBI Taxonomy" id="4846"/>
    <lineage>
        <taxon>Eukaryota</taxon>
        <taxon>Fungi</taxon>
        <taxon>Fungi incertae sedis</taxon>
        <taxon>Mucoromycota</taxon>
        <taxon>Mucoromycotina</taxon>
        <taxon>Mucoromycetes</taxon>
        <taxon>Mucorales</taxon>
        <taxon>Mucorineae</taxon>
        <taxon>Rhizopodaceae</taxon>
        <taxon>Rhizopus</taxon>
    </lineage>
</organism>
<dbReference type="PANTHER" id="PTHR31679">
    <property type="entry name" value="PEROXISOMAL MEMBRANE PROTEIN PEX30-RELATED"/>
    <property type="match status" value="1"/>
</dbReference>
<sequence>MVIQCRPSRRYSPDSLSITDSEAESLSKYSAHRHSISMEDTMSTGSNSHRKNSQSRMDMPPMSRKIEEPLKSPTLFSHGLSAYTVLLIPPLLILGLYFKIGIQPHQNASQILLPRFDENTPEYYTNLENMQYAFLFLIRLYDNLVYHVQHITLTTTTYTVLFVVSLFVSWIVLVMGKWLVMSIGLMVLLNKTWVGNWMEVVLQFCMEVVQTMVDLVQTHQPLQKKPIEISVYENQRWWAGIGYTSQLLKSERASWSNITGLEPLPSKEDMPSPAHYVWAEESEWQLDTTGPWTDDALDIVQWIECDEQGWVYSDHRWSHPRGHPDLVSNKPNDAKALTRRRRWFRKADPITQVDIHHATIELESGSNPEHGYTGLSFITCFVFHCTNPSRHAWMPT</sequence>
<dbReference type="InterPro" id="IPR052646">
    <property type="entry name" value="Peroxisomal_PEX28-32"/>
</dbReference>
<dbReference type="PANTHER" id="PTHR31679:SF2">
    <property type="entry name" value="PEROXISOMAL MEMBRANE PROTEIN PEX30-RELATED"/>
    <property type="match status" value="1"/>
</dbReference>
<proteinExistence type="predicted"/>
<evidence type="ECO:0000256" key="6">
    <source>
        <dbReference type="SAM" id="Phobius"/>
    </source>
</evidence>
<keyword evidence="2 6" id="KW-0812">Transmembrane</keyword>
<comment type="subcellular location">
    <subcellularLocation>
        <location evidence="1">Endomembrane system</location>
        <topology evidence="1">Multi-pass membrane protein</topology>
    </subcellularLocation>
</comment>
<evidence type="ECO:0000259" key="7">
    <source>
        <dbReference type="SMART" id="SM00693"/>
    </source>
</evidence>
<evidence type="ECO:0000256" key="4">
    <source>
        <dbReference type="ARBA" id="ARBA00023136"/>
    </source>
</evidence>
<dbReference type="Pfam" id="PF06398">
    <property type="entry name" value="Pex24p"/>
    <property type="match status" value="1"/>
</dbReference>
<feature type="domain" description="Peroxin/Ferlin" evidence="7">
    <location>
        <begin position="224"/>
        <end position="287"/>
    </location>
</feature>
<keyword evidence="4 6" id="KW-0472">Membrane</keyword>
<dbReference type="Proteomes" id="UP000253551">
    <property type="component" value="Unassembled WGS sequence"/>
</dbReference>
<feature type="compositionally biased region" description="Polar residues" evidence="5">
    <location>
        <begin position="38"/>
        <end position="47"/>
    </location>
</feature>
<feature type="transmembrane region" description="Helical" evidence="6">
    <location>
        <begin position="161"/>
        <end position="189"/>
    </location>
</feature>
<dbReference type="InterPro" id="IPR006614">
    <property type="entry name" value="Peroxin/Ferlin"/>
</dbReference>
<evidence type="ECO:0000313" key="9">
    <source>
        <dbReference type="Proteomes" id="UP000253551"/>
    </source>
</evidence>
<accession>A0A367KNY6</accession>
<dbReference type="InterPro" id="IPR010482">
    <property type="entry name" value="TECPR1-like_DysF"/>
</dbReference>
<dbReference type="OrthoDB" id="74314at2759"/>
<evidence type="ECO:0000313" key="8">
    <source>
        <dbReference type="EMBL" id="RCI03840.1"/>
    </source>
</evidence>
<evidence type="ECO:0000256" key="3">
    <source>
        <dbReference type="ARBA" id="ARBA00022989"/>
    </source>
</evidence>
<reference evidence="8 9" key="1">
    <citation type="journal article" date="2018" name="G3 (Bethesda)">
        <title>Phylogenetic and Phylogenomic Definition of Rhizopus Species.</title>
        <authorList>
            <person name="Gryganskyi A.P."/>
            <person name="Golan J."/>
            <person name="Dolatabadi S."/>
            <person name="Mondo S."/>
            <person name="Robb S."/>
            <person name="Idnurm A."/>
            <person name="Muszewska A."/>
            <person name="Steczkiewicz K."/>
            <person name="Masonjones S."/>
            <person name="Liao H.L."/>
            <person name="Gajdeczka M.T."/>
            <person name="Anike F."/>
            <person name="Vuek A."/>
            <person name="Anishchenko I.M."/>
            <person name="Voigt K."/>
            <person name="de Hoog G.S."/>
            <person name="Smith M.E."/>
            <person name="Heitman J."/>
            <person name="Vilgalys R."/>
            <person name="Stajich J.E."/>
        </authorList>
    </citation>
    <scope>NUCLEOTIDE SEQUENCE [LARGE SCALE GENOMIC DNA]</scope>
    <source>
        <strain evidence="8 9">LSU 92-RS-03</strain>
    </source>
</reference>
<dbReference type="STRING" id="4846.A0A367KNY6"/>
<feature type="region of interest" description="Disordered" evidence="5">
    <location>
        <begin position="6"/>
        <end position="61"/>
    </location>
</feature>
<keyword evidence="3 6" id="KW-1133">Transmembrane helix</keyword>
<dbReference type="SMART" id="SM00693">
    <property type="entry name" value="DysFN"/>
    <property type="match status" value="1"/>
</dbReference>
<evidence type="ECO:0000256" key="2">
    <source>
        <dbReference type="ARBA" id="ARBA00022692"/>
    </source>
</evidence>
<dbReference type="GO" id="GO:0012505">
    <property type="term" value="C:endomembrane system"/>
    <property type="evidence" value="ECO:0007669"/>
    <property type="project" value="UniProtKB-SubCell"/>
</dbReference>
<dbReference type="GO" id="GO:0005778">
    <property type="term" value="C:peroxisomal membrane"/>
    <property type="evidence" value="ECO:0007669"/>
    <property type="project" value="UniProtKB-ARBA"/>
</dbReference>
<comment type="caution">
    <text evidence="8">The sequence shown here is derived from an EMBL/GenBank/DDBJ whole genome shotgun (WGS) entry which is preliminary data.</text>
</comment>
<evidence type="ECO:0000256" key="5">
    <source>
        <dbReference type="SAM" id="MobiDB-lite"/>
    </source>
</evidence>
<dbReference type="AlphaFoldDB" id="A0A367KNY6"/>